<sequence>MSIKYYLKPNPIAANPNGYVARTAANETIDIEGVIKKIVKRGTTITETDLRAALSIFFEVVTDGVASGNTILSPLVNIRPGINGVFNGAADVFDHSRHLNKSYRLK</sequence>
<reference evidence="3 4" key="1">
    <citation type="submission" date="2019-11" db="EMBL/GenBank/DDBJ databases">
        <title>Pedobacter sp. HMF7647 Genome sequencing and assembly.</title>
        <authorList>
            <person name="Kang H."/>
            <person name="Kim H."/>
            <person name="Joh K."/>
        </authorList>
    </citation>
    <scope>NUCLEOTIDE SEQUENCE [LARGE SCALE GENOMIC DNA]</scope>
    <source>
        <strain evidence="3 4">HMF7647</strain>
    </source>
</reference>
<dbReference type="AlphaFoldDB" id="A0A7K1Y802"/>
<organism evidence="3 4">
    <name type="scientific">Hufsiella arboris</name>
    <dbReference type="NCBI Taxonomy" id="2695275"/>
    <lineage>
        <taxon>Bacteria</taxon>
        <taxon>Pseudomonadati</taxon>
        <taxon>Bacteroidota</taxon>
        <taxon>Sphingobacteriia</taxon>
        <taxon>Sphingobacteriales</taxon>
        <taxon>Sphingobacteriaceae</taxon>
        <taxon>Hufsiella</taxon>
    </lineage>
</organism>
<gene>
    <name evidence="3" type="ORF">GS399_07030</name>
</gene>
<dbReference type="GO" id="GO:0003677">
    <property type="term" value="F:DNA binding"/>
    <property type="evidence" value="ECO:0007669"/>
    <property type="project" value="UniProtKB-KW"/>
</dbReference>
<dbReference type="Gene3D" id="4.10.520.10">
    <property type="entry name" value="IHF-like DNA-binding proteins"/>
    <property type="match status" value="1"/>
</dbReference>
<dbReference type="Pfam" id="PF14848">
    <property type="entry name" value="HU-DNA_bdg"/>
    <property type="match status" value="1"/>
</dbReference>
<dbReference type="InterPro" id="IPR010992">
    <property type="entry name" value="IHF-like_DNA-bd_dom_sf"/>
</dbReference>
<comment type="caution">
    <text evidence="3">The sequence shown here is derived from an EMBL/GenBank/DDBJ whole genome shotgun (WGS) entry which is preliminary data.</text>
</comment>
<dbReference type="RefSeq" id="WP_160843915.1">
    <property type="nucleotide sequence ID" value="NZ_WVHT01000003.1"/>
</dbReference>
<keyword evidence="4" id="KW-1185">Reference proteome</keyword>
<protein>
    <recommendedName>
        <fullName evidence="2">Bvu-2165-like IHF-HU-like DNA-binding domain-containing protein</fullName>
    </recommendedName>
</protein>
<dbReference type="Proteomes" id="UP000466586">
    <property type="component" value="Unassembled WGS sequence"/>
</dbReference>
<evidence type="ECO:0000313" key="4">
    <source>
        <dbReference type="Proteomes" id="UP000466586"/>
    </source>
</evidence>
<feature type="domain" description="Bvu-2165-like IHF-HU-like DNA-binding" evidence="2">
    <location>
        <begin position="3"/>
        <end position="98"/>
    </location>
</feature>
<proteinExistence type="predicted"/>
<dbReference type="InterPro" id="IPR049893">
    <property type="entry name" value="Bvu_2165-like_IHF-HU-DNA_bdg"/>
</dbReference>
<accession>A0A7K1Y802</accession>
<evidence type="ECO:0000313" key="3">
    <source>
        <dbReference type="EMBL" id="MXV50723.1"/>
    </source>
</evidence>
<evidence type="ECO:0000259" key="2">
    <source>
        <dbReference type="Pfam" id="PF14848"/>
    </source>
</evidence>
<dbReference type="EMBL" id="WVHT01000003">
    <property type="protein sequence ID" value="MXV50723.1"/>
    <property type="molecule type" value="Genomic_DNA"/>
</dbReference>
<keyword evidence="1" id="KW-0238">DNA-binding</keyword>
<name>A0A7K1Y802_9SPHI</name>
<evidence type="ECO:0000256" key="1">
    <source>
        <dbReference type="ARBA" id="ARBA00023125"/>
    </source>
</evidence>